<protein>
    <submittedName>
        <fullName evidence="2">Uncharacterized protein</fullName>
    </submittedName>
</protein>
<dbReference type="RefSeq" id="XP_025335279.1">
    <property type="nucleotide sequence ID" value="XM_025480979.1"/>
</dbReference>
<proteinExistence type="predicted"/>
<comment type="caution">
    <text evidence="2">The sequence shown here is derived from an EMBL/GenBank/DDBJ whole genome shotgun (WGS) entry which is preliminary data.</text>
</comment>
<evidence type="ECO:0000256" key="1">
    <source>
        <dbReference type="SAM" id="MobiDB-lite"/>
    </source>
</evidence>
<feature type="region of interest" description="Disordered" evidence="1">
    <location>
        <begin position="340"/>
        <end position="403"/>
    </location>
</feature>
<accession>A0A2V1A8F8</accession>
<feature type="region of interest" description="Disordered" evidence="1">
    <location>
        <begin position="417"/>
        <end position="437"/>
    </location>
</feature>
<gene>
    <name evidence="2" type="ORF">CXQ87_002468</name>
</gene>
<dbReference type="AlphaFoldDB" id="A0A2V1A8F8"/>
<feature type="compositionally biased region" description="Basic residues" evidence="1">
    <location>
        <begin position="355"/>
        <end position="367"/>
    </location>
</feature>
<feature type="compositionally biased region" description="Basic residues" evidence="1">
    <location>
        <begin position="376"/>
        <end position="391"/>
    </location>
</feature>
<evidence type="ECO:0000313" key="2">
    <source>
        <dbReference type="EMBL" id="PVH14339.1"/>
    </source>
</evidence>
<dbReference type="GeneID" id="37002468"/>
<evidence type="ECO:0000313" key="3">
    <source>
        <dbReference type="Proteomes" id="UP000244406"/>
    </source>
</evidence>
<keyword evidence="3" id="KW-1185">Reference proteome</keyword>
<name>A0A2V1A8F8_9ASCO</name>
<feature type="compositionally biased region" description="Basic and acidic residues" evidence="1">
    <location>
        <begin position="343"/>
        <end position="353"/>
    </location>
</feature>
<sequence>MSAANICNTSFTKFSFCEPSTLYSRVWEYLTNKTDKPSLVHDETIQRCSRNLQLLKDLHVPKTKSSLPGHFNGFRPSVIAKTPISYLTEVSHLGRPNKAAEAFSSGDFAGFYEIWTQTINTEAFLPGDFAGFIDIWAQEEELVRASPTTNTNSPIFEDSSDIWEDTDISIPYMAGDFAGFFDGCFAKQTKTYWPADFFNYEKMKTKHRSYLPGCFYFCGQIVKNDVCGAPVFLPGDFEGFFDIWTTETYSIDASPEVTAFVPSDFPCFFQTWVSSPKTRPVYFPSDFYFWKNATTEEQPEIFFPKDFYFWQAALAEPSPAFMPCDFTGFLGVWLSSGYKATPPKKEVPKEVPKKAAPRKAAPRKAAPRKAAPSKAAPRKAASKKSTAKIHTVRPLNGLRGTPEPFTFQLILCGEESTDDDSSIFDAPRFGESDPSDAELEAYLDKVD</sequence>
<organism evidence="2 3">
    <name type="scientific">Candidozyma duobushaemuli</name>
    <dbReference type="NCBI Taxonomy" id="1231522"/>
    <lineage>
        <taxon>Eukaryota</taxon>
        <taxon>Fungi</taxon>
        <taxon>Dikarya</taxon>
        <taxon>Ascomycota</taxon>
        <taxon>Saccharomycotina</taxon>
        <taxon>Pichiomycetes</taxon>
        <taxon>Metschnikowiaceae</taxon>
        <taxon>Candidozyma</taxon>
    </lineage>
</organism>
<dbReference type="EMBL" id="PKFP01000001">
    <property type="protein sequence ID" value="PVH14339.1"/>
    <property type="molecule type" value="Genomic_DNA"/>
</dbReference>
<dbReference type="Proteomes" id="UP000244406">
    <property type="component" value="Unassembled WGS sequence"/>
</dbReference>
<dbReference type="VEuPathDB" id="FungiDB:CXQ87_002468"/>
<reference evidence="2 3" key="1">
    <citation type="submission" date="2017-12" db="EMBL/GenBank/DDBJ databases">
        <title>Genome Sequence of the Amphotericin B-resistant Candida duobushaemulonii strain, B09383.</title>
        <authorList>
            <person name="Chow N.A."/>
            <person name="Gade L."/>
            <person name="Batra D."/>
            <person name="Rowe L.A."/>
            <person name="Loparev V.N."/>
            <person name="Litvintseva A.P."/>
        </authorList>
    </citation>
    <scope>NUCLEOTIDE SEQUENCE [LARGE SCALE GENOMIC DNA]</scope>
    <source>
        <strain evidence="2 3">B09383</strain>
    </source>
</reference>